<evidence type="ECO:0000313" key="2">
    <source>
        <dbReference type="EMBL" id="MEB3749367.1"/>
    </source>
</evidence>
<sequence>MKKIGIIVCLAGLLTIISASSDKISKHTHIPQSYIMYFTIFSYLVLFIFLYIIKRSTFSRGERRKIEHSREYYDLR</sequence>
<accession>A0ABU6BBS6</accession>
<evidence type="ECO:0000313" key="3">
    <source>
        <dbReference type="Proteomes" id="UP000029267"/>
    </source>
</evidence>
<gene>
    <name evidence="2" type="ORF">EP10_000206</name>
</gene>
<dbReference type="Proteomes" id="UP000029267">
    <property type="component" value="Unassembled WGS sequence"/>
</dbReference>
<reference evidence="2 3" key="1">
    <citation type="journal article" date="2014" name="Genome Announc.">
        <title>Draft Genome Sequence of Geobacillus icigianus Strain G1w1T Isolated from Hot Springs in the Valley of Geysers, Kamchatka (Russian Federation).</title>
        <authorList>
            <person name="Bryanskaya A.V."/>
            <person name="Rozanov A.S."/>
            <person name="Logacheva M.D."/>
            <person name="Kotenko A.V."/>
            <person name="Peltek S.E."/>
        </authorList>
    </citation>
    <scope>NUCLEOTIDE SEQUENCE [LARGE SCALE GENOMIC DNA]</scope>
    <source>
        <strain evidence="2 3">G1w1</strain>
    </source>
</reference>
<name>A0ABU6BBS6_9BACL</name>
<evidence type="ECO:0000256" key="1">
    <source>
        <dbReference type="SAM" id="Phobius"/>
    </source>
</evidence>
<keyword evidence="3" id="KW-1185">Reference proteome</keyword>
<keyword evidence="1" id="KW-0812">Transmembrane</keyword>
<comment type="caution">
    <text evidence="2">The sequence shown here is derived from an EMBL/GenBank/DDBJ whole genome shotgun (WGS) entry which is preliminary data.</text>
</comment>
<dbReference type="EMBL" id="JPYA02000001">
    <property type="protein sequence ID" value="MEB3749367.1"/>
    <property type="molecule type" value="Genomic_DNA"/>
</dbReference>
<organism evidence="2 3">
    <name type="scientific">Geobacillus icigianus</name>
    <dbReference type="NCBI Taxonomy" id="1430331"/>
    <lineage>
        <taxon>Bacteria</taxon>
        <taxon>Bacillati</taxon>
        <taxon>Bacillota</taxon>
        <taxon>Bacilli</taxon>
        <taxon>Bacillales</taxon>
        <taxon>Anoxybacillaceae</taxon>
        <taxon>Geobacillus</taxon>
    </lineage>
</organism>
<proteinExistence type="predicted"/>
<keyword evidence="1" id="KW-0472">Membrane</keyword>
<keyword evidence="1" id="KW-1133">Transmembrane helix</keyword>
<protein>
    <submittedName>
        <fullName evidence="2">Uncharacterized protein</fullName>
    </submittedName>
</protein>
<feature type="transmembrane region" description="Helical" evidence="1">
    <location>
        <begin position="35"/>
        <end position="53"/>
    </location>
</feature>